<dbReference type="PANTHER" id="PTHR43867">
    <property type="entry name" value="CELLULOSE SYNTHASE CATALYTIC SUBUNIT A [UDP-FORMING]"/>
    <property type="match status" value="1"/>
</dbReference>
<keyword evidence="6 21" id="KW-0808">Transferase</keyword>
<evidence type="ECO:0000256" key="2">
    <source>
        <dbReference type="ARBA" id="ARBA00004141"/>
    </source>
</evidence>
<feature type="region of interest" description="Disordered" evidence="18">
    <location>
        <begin position="1"/>
        <end position="29"/>
    </location>
</feature>
<reference evidence="22" key="1">
    <citation type="journal article" date="2015" name="Genome">
        <title>Whole Genome Sequence of the Non-Microcystin-Producing Microcystis aeruginosa Strain NIES-44.</title>
        <authorList>
            <person name="Okano K."/>
            <person name="Miyata N."/>
            <person name="Ozaki Y."/>
        </authorList>
    </citation>
    <scope>NUCLEOTIDE SEQUENCE [LARGE SCALE GENOMIC DNA]</scope>
    <source>
        <strain evidence="22">NIES-44</strain>
    </source>
</reference>
<comment type="caution">
    <text evidence="21">The sequence shown here is derived from an EMBL/GenBank/DDBJ whole genome shotgun (WGS) entry which is preliminary data.</text>
</comment>
<evidence type="ECO:0000256" key="16">
    <source>
        <dbReference type="ARBA" id="ARBA00068721"/>
    </source>
</evidence>
<proteinExistence type="inferred from homology"/>
<dbReference type="FunFam" id="3.90.550.10:FF:000164">
    <property type="entry name" value="Beta-(1-3)-glucosyl transferase"/>
    <property type="match status" value="1"/>
</dbReference>
<evidence type="ECO:0000256" key="7">
    <source>
        <dbReference type="ARBA" id="ARBA00022692"/>
    </source>
</evidence>
<keyword evidence="10 19" id="KW-1133">Transmembrane helix</keyword>
<keyword evidence="8" id="KW-0319">Glycerol metabolism</keyword>
<keyword evidence="7 19" id="KW-0812">Transmembrane</keyword>
<dbReference type="RefSeq" id="WP_045356888.1">
    <property type="nucleotide sequence ID" value="NZ_BBPA01000009.1"/>
</dbReference>
<protein>
    <recommendedName>
        <fullName evidence="16">Beta-monoglucosyldiacylglycerol synthase</fullName>
        <ecNumber evidence="15">2.4.1.336</ecNumber>
    </recommendedName>
    <alternativeName>
        <fullName evidence="17">UDP-glucose:1,2-diacylglycerol 3-beta-D-glucosyltransferase</fullName>
    </alternativeName>
</protein>
<dbReference type="GO" id="GO:0016758">
    <property type="term" value="F:hexosyltransferase activity"/>
    <property type="evidence" value="ECO:0007669"/>
    <property type="project" value="TreeGrafter"/>
</dbReference>
<dbReference type="InterPro" id="IPR050321">
    <property type="entry name" value="Glycosyltr_2/OpgH_subfam"/>
</dbReference>
<evidence type="ECO:0000256" key="13">
    <source>
        <dbReference type="ARBA" id="ARBA00023277"/>
    </source>
</evidence>
<dbReference type="Gene3D" id="3.90.550.10">
    <property type="entry name" value="Spore Coat Polysaccharide Biosynthesis Protein SpsA, Chain A"/>
    <property type="match status" value="1"/>
</dbReference>
<evidence type="ECO:0000256" key="19">
    <source>
        <dbReference type="SAM" id="Phobius"/>
    </source>
</evidence>
<evidence type="ECO:0000313" key="21">
    <source>
        <dbReference type="EMBL" id="GAL91677.1"/>
    </source>
</evidence>
<comment type="cofactor">
    <cofactor evidence="1">
        <name>Mg(2+)</name>
        <dbReference type="ChEBI" id="CHEBI:18420"/>
    </cofactor>
</comment>
<evidence type="ECO:0000313" key="22">
    <source>
        <dbReference type="Proteomes" id="UP000030321"/>
    </source>
</evidence>
<dbReference type="PANTHER" id="PTHR43867:SF2">
    <property type="entry name" value="CELLULOSE SYNTHASE CATALYTIC SUBUNIT A [UDP-FORMING]"/>
    <property type="match status" value="1"/>
</dbReference>
<name>A0A0A1VPE5_MICAE</name>
<dbReference type="EC" id="2.4.1.336" evidence="15"/>
<evidence type="ECO:0000256" key="9">
    <source>
        <dbReference type="ARBA" id="ARBA00022842"/>
    </source>
</evidence>
<feature type="transmembrane region" description="Helical" evidence="19">
    <location>
        <begin position="361"/>
        <end position="384"/>
    </location>
</feature>
<evidence type="ECO:0000256" key="11">
    <source>
        <dbReference type="ARBA" id="ARBA00023098"/>
    </source>
</evidence>
<dbReference type="Proteomes" id="UP000030321">
    <property type="component" value="Unassembled WGS sequence"/>
</dbReference>
<comment type="subcellular location">
    <subcellularLocation>
        <location evidence="2">Membrane</location>
        <topology evidence="2">Multi-pass membrane protein</topology>
    </subcellularLocation>
</comment>
<feature type="domain" description="Glycosyltransferase 2-like" evidence="20">
    <location>
        <begin position="112"/>
        <end position="279"/>
    </location>
</feature>
<evidence type="ECO:0000256" key="8">
    <source>
        <dbReference type="ARBA" id="ARBA00022798"/>
    </source>
</evidence>
<dbReference type="GO" id="GO:0006071">
    <property type="term" value="P:glycerol metabolic process"/>
    <property type="evidence" value="ECO:0007669"/>
    <property type="project" value="UniProtKB-KW"/>
</dbReference>
<comment type="catalytic activity">
    <reaction evidence="14">
        <text>a 1,2-diacyl-sn-glycerol + UDP-alpha-D-glucose = a 1,2-diacyl-3-O-(beta-D-glucopyranosyl)-sn-glycerol + UDP + H(+)</text>
        <dbReference type="Rhea" id="RHEA:17285"/>
        <dbReference type="ChEBI" id="CHEBI:15378"/>
        <dbReference type="ChEBI" id="CHEBI:17815"/>
        <dbReference type="ChEBI" id="CHEBI:58223"/>
        <dbReference type="ChEBI" id="CHEBI:58885"/>
        <dbReference type="ChEBI" id="CHEBI:75799"/>
        <dbReference type="EC" id="2.4.1.336"/>
    </reaction>
</comment>
<dbReference type="EMBL" id="BBPA01000009">
    <property type="protein sequence ID" value="GAL91677.1"/>
    <property type="molecule type" value="Genomic_DNA"/>
</dbReference>
<keyword evidence="9" id="KW-0460">Magnesium</keyword>
<evidence type="ECO:0000256" key="1">
    <source>
        <dbReference type="ARBA" id="ARBA00001946"/>
    </source>
</evidence>
<evidence type="ECO:0000256" key="12">
    <source>
        <dbReference type="ARBA" id="ARBA00023136"/>
    </source>
</evidence>
<keyword evidence="13" id="KW-0119">Carbohydrate metabolism</keyword>
<evidence type="ECO:0000259" key="20">
    <source>
        <dbReference type="Pfam" id="PF00535"/>
    </source>
</evidence>
<dbReference type="InterPro" id="IPR001173">
    <property type="entry name" value="Glyco_trans_2-like"/>
</dbReference>
<evidence type="ECO:0000256" key="18">
    <source>
        <dbReference type="SAM" id="MobiDB-lite"/>
    </source>
</evidence>
<keyword evidence="12 19" id="KW-0472">Membrane</keyword>
<sequence length="475" mass="53491">MAENYWSREDDNEELDPIGSLLSDWSDPEDEEDEFRSEIFQGRSGRRQKAAFSLMAIWTIIIGLHWLSWGYWAIIALTILLSGQALRLLFTKPETPPIPLLDKDLASVPRVSLLVAAKNEETVITKLVNYLCHLDYPQDKLEVWIVDDYSTDNTGAILDRLALEYPQLQILHRAANAGGGKSGALNQVLSLTNGEIIGVFDADAGLSSDLLRHVVPMFDDREVGAVQVRKAIANAAENFWTKGQAVEMIFDSCFQQQRIAVGGIGELRGNGQFVRRSALTRCGGWNEQTITDDLDLTIRLHIDNWKINVLNFPAVAEEGVTTAIALWHQRNRWAEGGFQRYLDYWKAILKSPMPWPKKFDLIAFLIVQYILPAAAIPDLLITITRHQAPILTPLTGLALSLSLWGMVTGLIRVNRGKKFTFALGLDILAQTIRGMIYMMHWFIIIPSVSLRMALRPKRLKWVKTVHLGEHLSAEV</sequence>
<accession>A0A0A1VPE5</accession>
<evidence type="ECO:0000256" key="5">
    <source>
        <dbReference type="ARBA" id="ARBA00022676"/>
    </source>
</evidence>
<feature type="transmembrane region" description="Helical" evidence="19">
    <location>
        <begin position="434"/>
        <end position="454"/>
    </location>
</feature>
<keyword evidence="11" id="KW-0443">Lipid metabolism</keyword>
<evidence type="ECO:0000256" key="14">
    <source>
        <dbReference type="ARBA" id="ARBA00053004"/>
    </source>
</evidence>
<feature type="transmembrane region" description="Helical" evidence="19">
    <location>
        <begin position="390"/>
        <end position="413"/>
    </location>
</feature>
<dbReference type="Pfam" id="PF00535">
    <property type="entry name" value="Glycos_transf_2"/>
    <property type="match status" value="1"/>
</dbReference>
<dbReference type="GO" id="GO:0005886">
    <property type="term" value="C:plasma membrane"/>
    <property type="evidence" value="ECO:0007669"/>
    <property type="project" value="TreeGrafter"/>
</dbReference>
<evidence type="ECO:0000256" key="3">
    <source>
        <dbReference type="ARBA" id="ARBA00006739"/>
    </source>
</evidence>
<dbReference type="CDD" id="cd06423">
    <property type="entry name" value="CESA_like"/>
    <property type="match status" value="1"/>
</dbReference>
<feature type="transmembrane region" description="Helical" evidence="19">
    <location>
        <begin position="50"/>
        <end position="67"/>
    </location>
</feature>
<keyword evidence="4" id="KW-0444">Lipid biosynthesis</keyword>
<evidence type="ECO:0000256" key="4">
    <source>
        <dbReference type="ARBA" id="ARBA00022516"/>
    </source>
</evidence>
<evidence type="ECO:0000256" key="17">
    <source>
        <dbReference type="ARBA" id="ARBA00078564"/>
    </source>
</evidence>
<comment type="similarity">
    <text evidence="3">Belongs to the glycosyltransferase 2 family.</text>
</comment>
<evidence type="ECO:0000256" key="15">
    <source>
        <dbReference type="ARBA" id="ARBA00066964"/>
    </source>
</evidence>
<evidence type="ECO:0000256" key="6">
    <source>
        <dbReference type="ARBA" id="ARBA00022679"/>
    </source>
</evidence>
<dbReference type="SUPFAM" id="SSF53448">
    <property type="entry name" value="Nucleotide-diphospho-sugar transferases"/>
    <property type="match status" value="1"/>
</dbReference>
<gene>
    <name evidence="21" type="ORF">N44_02390</name>
</gene>
<dbReference type="GO" id="GO:0046467">
    <property type="term" value="P:membrane lipid biosynthetic process"/>
    <property type="evidence" value="ECO:0007669"/>
    <property type="project" value="UniProtKB-ARBA"/>
</dbReference>
<organism evidence="21 22">
    <name type="scientific">Microcystis aeruginosa NIES-44</name>
    <dbReference type="NCBI Taxonomy" id="449439"/>
    <lineage>
        <taxon>Bacteria</taxon>
        <taxon>Bacillati</taxon>
        <taxon>Cyanobacteriota</taxon>
        <taxon>Cyanophyceae</taxon>
        <taxon>Oscillatoriophycideae</taxon>
        <taxon>Chroococcales</taxon>
        <taxon>Microcystaceae</taxon>
        <taxon>Microcystis</taxon>
    </lineage>
</organism>
<evidence type="ECO:0000256" key="10">
    <source>
        <dbReference type="ARBA" id="ARBA00022989"/>
    </source>
</evidence>
<keyword evidence="5" id="KW-0328">Glycosyltransferase</keyword>
<dbReference type="AlphaFoldDB" id="A0A0A1VPE5"/>
<dbReference type="InterPro" id="IPR029044">
    <property type="entry name" value="Nucleotide-diphossugar_trans"/>
</dbReference>